<evidence type="ECO:0000313" key="3">
    <source>
        <dbReference type="Proteomes" id="UP000243515"/>
    </source>
</evidence>
<reference evidence="2 3" key="1">
    <citation type="journal article" date="2015" name="Environ. Microbiol.">
        <title>Metagenome sequence of Elaphomyces granulatus from sporocarp tissue reveals Ascomycota ectomycorrhizal fingerprints of genome expansion and a Proteobacteria-rich microbiome.</title>
        <authorList>
            <person name="Quandt C.A."/>
            <person name="Kohler A."/>
            <person name="Hesse C.N."/>
            <person name="Sharpton T.J."/>
            <person name="Martin F."/>
            <person name="Spatafora J.W."/>
        </authorList>
    </citation>
    <scope>NUCLEOTIDE SEQUENCE [LARGE SCALE GENOMIC DNA]</scope>
    <source>
        <strain evidence="2 3">OSC145934</strain>
    </source>
</reference>
<dbReference type="EMBL" id="NPHW01004297">
    <property type="protein sequence ID" value="OXV08150.1"/>
    <property type="molecule type" value="Genomic_DNA"/>
</dbReference>
<sequence>MSQNQHSTSPNGVLSQNLSTDDAAVNDVEAANHNEESLQGAHSELDLQGIGSQFEDHPNIPSELPSDLHQPSPNDHVNETPLPWNHICTGDSLSVATPPSHRRTDSMEPMRSGSSEK</sequence>
<comment type="caution">
    <text evidence="2">The sequence shown here is derived from an EMBL/GenBank/DDBJ whole genome shotgun (WGS) entry which is preliminary data.</text>
</comment>
<accession>A0A232LVE5</accession>
<name>A0A232LVE5_9EURO</name>
<dbReference type="AlphaFoldDB" id="A0A232LVE5"/>
<evidence type="ECO:0000256" key="1">
    <source>
        <dbReference type="SAM" id="MobiDB-lite"/>
    </source>
</evidence>
<feature type="region of interest" description="Disordered" evidence="1">
    <location>
        <begin position="1"/>
        <end position="117"/>
    </location>
</feature>
<dbReference type="Proteomes" id="UP000243515">
    <property type="component" value="Unassembled WGS sequence"/>
</dbReference>
<feature type="compositionally biased region" description="Polar residues" evidence="1">
    <location>
        <begin position="1"/>
        <end position="20"/>
    </location>
</feature>
<feature type="compositionally biased region" description="Basic and acidic residues" evidence="1">
    <location>
        <begin position="102"/>
        <end position="117"/>
    </location>
</feature>
<protein>
    <submittedName>
        <fullName evidence="2">Uncharacterized protein</fullName>
    </submittedName>
</protein>
<keyword evidence="3" id="KW-1185">Reference proteome</keyword>
<organism evidence="2 3">
    <name type="scientific">Elaphomyces granulatus</name>
    <dbReference type="NCBI Taxonomy" id="519963"/>
    <lineage>
        <taxon>Eukaryota</taxon>
        <taxon>Fungi</taxon>
        <taxon>Dikarya</taxon>
        <taxon>Ascomycota</taxon>
        <taxon>Pezizomycotina</taxon>
        <taxon>Eurotiomycetes</taxon>
        <taxon>Eurotiomycetidae</taxon>
        <taxon>Eurotiales</taxon>
        <taxon>Elaphomycetaceae</taxon>
        <taxon>Elaphomyces</taxon>
    </lineage>
</organism>
<gene>
    <name evidence="2" type="ORF">Egran_04089</name>
</gene>
<proteinExistence type="predicted"/>
<evidence type="ECO:0000313" key="2">
    <source>
        <dbReference type="EMBL" id="OXV08150.1"/>
    </source>
</evidence>